<gene>
    <name evidence="1" type="ORF">L1987_47603</name>
</gene>
<reference evidence="1 2" key="2">
    <citation type="journal article" date="2022" name="Mol. Ecol. Resour.">
        <title>The genomes of chicory, endive, great burdock and yacon provide insights into Asteraceae paleo-polyploidization history and plant inulin production.</title>
        <authorList>
            <person name="Fan W."/>
            <person name="Wang S."/>
            <person name="Wang H."/>
            <person name="Wang A."/>
            <person name="Jiang F."/>
            <person name="Liu H."/>
            <person name="Zhao H."/>
            <person name="Xu D."/>
            <person name="Zhang Y."/>
        </authorList>
    </citation>
    <scope>NUCLEOTIDE SEQUENCE [LARGE SCALE GENOMIC DNA]</scope>
    <source>
        <strain evidence="2">cv. Yunnan</strain>
        <tissue evidence="1">Leaves</tissue>
    </source>
</reference>
<evidence type="ECO:0000313" key="1">
    <source>
        <dbReference type="EMBL" id="KAI3777800.1"/>
    </source>
</evidence>
<accession>A0ACB9G3Z1</accession>
<sequence length="89" mass="9793">MFARLTAVGWPECSLSKRFLSRSSISCLGFKQEEGWMLQANSLHVSANPRSICGLTDVRLDGVEMLATHFVPLEQRSKANDEESCGFGG</sequence>
<reference evidence="2" key="1">
    <citation type="journal article" date="2022" name="Mol. Ecol. Resour.">
        <title>The genomes of chicory, endive, great burdock and yacon provide insights into Asteraceae palaeo-polyploidization history and plant inulin production.</title>
        <authorList>
            <person name="Fan W."/>
            <person name="Wang S."/>
            <person name="Wang H."/>
            <person name="Wang A."/>
            <person name="Jiang F."/>
            <person name="Liu H."/>
            <person name="Zhao H."/>
            <person name="Xu D."/>
            <person name="Zhang Y."/>
        </authorList>
    </citation>
    <scope>NUCLEOTIDE SEQUENCE [LARGE SCALE GENOMIC DNA]</scope>
    <source>
        <strain evidence="2">cv. Yunnan</strain>
    </source>
</reference>
<keyword evidence="2" id="KW-1185">Reference proteome</keyword>
<protein>
    <submittedName>
        <fullName evidence="1">Uncharacterized protein</fullName>
    </submittedName>
</protein>
<name>A0ACB9G3Z1_9ASTR</name>
<organism evidence="1 2">
    <name type="scientific">Smallanthus sonchifolius</name>
    <dbReference type="NCBI Taxonomy" id="185202"/>
    <lineage>
        <taxon>Eukaryota</taxon>
        <taxon>Viridiplantae</taxon>
        <taxon>Streptophyta</taxon>
        <taxon>Embryophyta</taxon>
        <taxon>Tracheophyta</taxon>
        <taxon>Spermatophyta</taxon>
        <taxon>Magnoliopsida</taxon>
        <taxon>eudicotyledons</taxon>
        <taxon>Gunneridae</taxon>
        <taxon>Pentapetalae</taxon>
        <taxon>asterids</taxon>
        <taxon>campanulids</taxon>
        <taxon>Asterales</taxon>
        <taxon>Asteraceae</taxon>
        <taxon>Asteroideae</taxon>
        <taxon>Heliantheae alliance</taxon>
        <taxon>Millerieae</taxon>
        <taxon>Smallanthus</taxon>
    </lineage>
</organism>
<dbReference type="EMBL" id="CM042032">
    <property type="protein sequence ID" value="KAI3777800.1"/>
    <property type="molecule type" value="Genomic_DNA"/>
</dbReference>
<comment type="caution">
    <text evidence="1">The sequence shown here is derived from an EMBL/GenBank/DDBJ whole genome shotgun (WGS) entry which is preliminary data.</text>
</comment>
<proteinExistence type="predicted"/>
<dbReference type="Proteomes" id="UP001056120">
    <property type="component" value="Linkage Group LG15"/>
</dbReference>
<evidence type="ECO:0000313" key="2">
    <source>
        <dbReference type="Proteomes" id="UP001056120"/>
    </source>
</evidence>